<evidence type="ECO:0000256" key="6">
    <source>
        <dbReference type="ARBA" id="ARBA00011757"/>
    </source>
</evidence>
<dbReference type="GO" id="GO:0046872">
    <property type="term" value="F:metal ion binding"/>
    <property type="evidence" value="ECO:0007669"/>
    <property type="project" value="UniProtKB-KW"/>
</dbReference>
<dbReference type="Gene3D" id="3.30.420.10">
    <property type="entry name" value="Ribonuclease H-like superfamily/Ribonuclease H"/>
    <property type="match status" value="1"/>
</dbReference>
<evidence type="ECO:0000256" key="5">
    <source>
        <dbReference type="ARBA" id="ARBA00008372"/>
    </source>
</evidence>
<evidence type="ECO:0000256" key="2">
    <source>
        <dbReference type="ARBA" id="ARBA00001968"/>
    </source>
</evidence>
<reference evidence="18 19" key="1">
    <citation type="journal article" date="2019" name="Genome Biol. Evol.">
        <title>Insights into the evolution of the New World diploid cottons (Gossypium, subgenus Houzingenia) based on genome sequencing.</title>
        <authorList>
            <person name="Grover C.E."/>
            <person name="Arick M.A. 2nd"/>
            <person name="Thrash A."/>
            <person name="Conover J.L."/>
            <person name="Sanders W.S."/>
            <person name="Peterson D.G."/>
            <person name="Frelichowski J.E."/>
            <person name="Scheffler J.A."/>
            <person name="Scheffler B.E."/>
            <person name="Wendel J.F."/>
        </authorList>
    </citation>
    <scope>NUCLEOTIDE SEQUENCE [LARGE SCALE GENOMIC DNA]</scope>
    <source>
        <strain evidence="18">5</strain>
        <tissue evidence="18">Leaf</tissue>
    </source>
</reference>
<keyword evidence="8" id="KW-0963">Cytoplasm</keyword>
<name>A0A7J9CJ18_GOSGO</name>
<dbReference type="InterPro" id="IPR039637">
    <property type="entry name" value="CNOT7/CNOT8/Pop2"/>
</dbReference>
<keyword evidence="12" id="KW-0269">Exonuclease</keyword>
<dbReference type="InterPro" id="IPR012337">
    <property type="entry name" value="RNaseH-like_sf"/>
</dbReference>
<evidence type="ECO:0000256" key="8">
    <source>
        <dbReference type="ARBA" id="ARBA00022490"/>
    </source>
</evidence>
<keyword evidence="15" id="KW-0804">Transcription</keyword>
<dbReference type="AlphaFoldDB" id="A0A7J9CJ18"/>
<evidence type="ECO:0000256" key="4">
    <source>
        <dbReference type="ARBA" id="ARBA00004496"/>
    </source>
</evidence>
<dbReference type="GO" id="GO:0000289">
    <property type="term" value="P:nuclear-transcribed mRNA poly(A) tail shortening"/>
    <property type="evidence" value="ECO:0007669"/>
    <property type="project" value="UniProtKB-ARBA"/>
</dbReference>
<comment type="catalytic activity">
    <reaction evidence="1">
        <text>Exonucleolytic cleavage of poly(A) to 5'-AMP.</text>
        <dbReference type="EC" id="3.1.13.4"/>
    </reaction>
</comment>
<accession>A0A7J9CJ18</accession>
<dbReference type="GO" id="GO:0004535">
    <property type="term" value="F:poly(A)-specific ribonuclease activity"/>
    <property type="evidence" value="ECO:0007669"/>
    <property type="project" value="UniProtKB-EC"/>
</dbReference>
<dbReference type="SUPFAM" id="SSF53098">
    <property type="entry name" value="Ribonuclease H-like"/>
    <property type="match status" value="1"/>
</dbReference>
<dbReference type="Proteomes" id="UP000593579">
    <property type="component" value="Unassembled WGS sequence"/>
</dbReference>
<comment type="function">
    <text evidence="17">Ubiquitous transcription factor required for a diverse set of processes. It is a component of the CCR4 complex involved in the control of gene expression.</text>
</comment>
<keyword evidence="11" id="KW-0378">Hydrolase</keyword>
<evidence type="ECO:0000256" key="11">
    <source>
        <dbReference type="ARBA" id="ARBA00022801"/>
    </source>
</evidence>
<keyword evidence="14" id="KW-0805">Transcription regulation</keyword>
<gene>
    <name evidence="18" type="ORF">Gogos_005313</name>
</gene>
<evidence type="ECO:0000256" key="3">
    <source>
        <dbReference type="ARBA" id="ARBA00004123"/>
    </source>
</evidence>
<evidence type="ECO:0000256" key="7">
    <source>
        <dbReference type="ARBA" id="ARBA00012161"/>
    </source>
</evidence>
<evidence type="ECO:0000256" key="13">
    <source>
        <dbReference type="ARBA" id="ARBA00022884"/>
    </source>
</evidence>
<keyword evidence="9" id="KW-0540">Nuclease</keyword>
<evidence type="ECO:0000256" key="9">
    <source>
        <dbReference type="ARBA" id="ARBA00022722"/>
    </source>
</evidence>
<evidence type="ECO:0000313" key="18">
    <source>
        <dbReference type="EMBL" id="MBA0748502.1"/>
    </source>
</evidence>
<evidence type="ECO:0000256" key="15">
    <source>
        <dbReference type="ARBA" id="ARBA00023163"/>
    </source>
</evidence>
<evidence type="ECO:0000256" key="12">
    <source>
        <dbReference type="ARBA" id="ARBA00022839"/>
    </source>
</evidence>
<dbReference type="OrthoDB" id="1164111at2759"/>
<dbReference type="GO" id="GO:0005634">
    <property type="term" value="C:nucleus"/>
    <property type="evidence" value="ECO:0007669"/>
    <property type="project" value="UniProtKB-SubCell"/>
</dbReference>
<keyword evidence="19" id="KW-1185">Reference proteome</keyword>
<evidence type="ECO:0000256" key="17">
    <source>
        <dbReference type="ARBA" id="ARBA00025148"/>
    </source>
</evidence>
<protein>
    <recommendedName>
        <fullName evidence="7">poly(A)-specific ribonuclease</fullName>
        <ecNumber evidence="7">3.1.13.4</ecNumber>
    </recommendedName>
</protein>
<dbReference type="InterPro" id="IPR006941">
    <property type="entry name" value="RNase_CAF1"/>
</dbReference>
<dbReference type="FunFam" id="3.30.420.10:FF:000027">
    <property type="entry name" value="Putative CCR4-associated factor 1 7"/>
    <property type="match status" value="1"/>
</dbReference>
<dbReference type="Pfam" id="PF04857">
    <property type="entry name" value="CAF1"/>
    <property type="match status" value="1"/>
</dbReference>
<proteinExistence type="inferred from homology"/>
<dbReference type="GO" id="GO:0005737">
    <property type="term" value="C:cytoplasm"/>
    <property type="evidence" value="ECO:0007669"/>
    <property type="project" value="UniProtKB-SubCell"/>
</dbReference>
<comment type="subunit">
    <text evidence="6">Component of the CCR4-NOT complex, at least composed of CRR4 and CAF1 proteins.</text>
</comment>
<comment type="cofactor">
    <cofactor evidence="2">
        <name>a divalent metal cation</name>
        <dbReference type="ChEBI" id="CHEBI:60240"/>
    </cofactor>
</comment>
<keyword evidence="13" id="KW-0694">RNA-binding</keyword>
<keyword evidence="16" id="KW-0539">Nucleus</keyword>
<sequence>MSGLPKGDSVHIREVWNDNLEEEFALIREIVDTYNYVAMDTEFPGVVLRPVGTFKNINDYNYQTLKDNVDMLKLIQLGLTFSDENGNLPTCGTDSFCIWQFNFREFNLSEDIFASDSIELLRQCGIDFKKNNEKGIDVKRFGELLMSSGVVLNDDVHWVTFHSGYDFGYLLKLLTCRSLPDSQAGFFDLIKIYFPMVYDIKHMMKFCNSLHGGLNKLAELLEVERVGVCHQAGSDSLLTSCTFRKLRDNFFNGSTEKYAGVLYGLASLVPFVGMKEGLALEMWLRELEPLKLLCCMLKGKKLARLLPDWHAASCNTGKKKLKGTFHIEMHHDSCNMGIVALDMVA</sequence>
<evidence type="ECO:0000256" key="1">
    <source>
        <dbReference type="ARBA" id="ARBA00001663"/>
    </source>
</evidence>
<dbReference type="GO" id="GO:0009617">
    <property type="term" value="P:response to bacterium"/>
    <property type="evidence" value="ECO:0007669"/>
    <property type="project" value="UniProtKB-ARBA"/>
</dbReference>
<dbReference type="GO" id="GO:0003723">
    <property type="term" value="F:RNA binding"/>
    <property type="evidence" value="ECO:0007669"/>
    <property type="project" value="UniProtKB-KW"/>
</dbReference>
<dbReference type="EMBL" id="JABEZY010000010">
    <property type="protein sequence ID" value="MBA0748502.1"/>
    <property type="molecule type" value="Genomic_DNA"/>
</dbReference>
<dbReference type="GO" id="GO:0030014">
    <property type="term" value="C:CCR4-NOT complex"/>
    <property type="evidence" value="ECO:0007669"/>
    <property type="project" value="InterPro"/>
</dbReference>
<evidence type="ECO:0000256" key="16">
    <source>
        <dbReference type="ARBA" id="ARBA00023242"/>
    </source>
</evidence>
<comment type="subcellular location">
    <subcellularLocation>
        <location evidence="4">Cytoplasm</location>
    </subcellularLocation>
    <subcellularLocation>
        <location evidence="3">Nucleus</location>
    </subcellularLocation>
</comment>
<dbReference type="InterPro" id="IPR036397">
    <property type="entry name" value="RNaseH_sf"/>
</dbReference>
<evidence type="ECO:0000313" key="19">
    <source>
        <dbReference type="Proteomes" id="UP000593579"/>
    </source>
</evidence>
<evidence type="ECO:0000256" key="10">
    <source>
        <dbReference type="ARBA" id="ARBA00022723"/>
    </source>
</evidence>
<dbReference type="EC" id="3.1.13.4" evidence="7"/>
<organism evidence="18 19">
    <name type="scientific">Gossypium gossypioides</name>
    <name type="common">Mexican cotton</name>
    <name type="synonym">Selera gossypioides</name>
    <dbReference type="NCBI Taxonomy" id="34282"/>
    <lineage>
        <taxon>Eukaryota</taxon>
        <taxon>Viridiplantae</taxon>
        <taxon>Streptophyta</taxon>
        <taxon>Embryophyta</taxon>
        <taxon>Tracheophyta</taxon>
        <taxon>Spermatophyta</taxon>
        <taxon>Magnoliopsida</taxon>
        <taxon>eudicotyledons</taxon>
        <taxon>Gunneridae</taxon>
        <taxon>Pentapetalae</taxon>
        <taxon>rosids</taxon>
        <taxon>malvids</taxon>
        <taxon>Malvales</taxon>
        <taxon>Malvaceae</taxon>
        <taxon>Malvoideae</taxon>
        <taxon>Gossypium</taxon>
    </lineage>
</organism>
<comment type="caution">
    <text evidence="18">The sequence shown here is derived from an EMBL/GenBank/DDBJ whole genome shotgun (WGS) entry which is preliminary data.</text>
</comment>
<keyword evidence="10" id="KW-0479">Metal-binding</keyword>
<evidence type="ECO:0000256" key="14">
    <source>
        <dbReference type="ARBA" id="ARBA00023015"/>
    </source>
</evidence>
<dbReference type="PANTHER" id="PTHR10797">
    <property type="entry name" value="CCR4-NOT TRANSCRIPTION COMPLEX SUBUNIT"/>
    <property type="match status" value="1"/>
</dbReference>
<dbReference type="GO" id="GO:0006952">
    <property type="term" value="P:defense response"/>
    <property type="evidence" value="ECO:0007669"/>
    <property type="project" value="UniProtKB-ARBA"/>
</dbReference>
<comment type="similarity">
    <text evidence="5">Belongs to the CAF1 family.</text>
</comment>